<name>A7I9C3_METB6</name>
<comment type="similarity">
    <text evidence="1">Belongs to the CTAG/PCC1 family.</text>
</comment>
<dbReference type="KEGG" id="mbn:Mboo_1818"/>
<reference evidence="3" key="1">
    <citation type="journal article" date="2015" name="Microbiology">
        <title>Genome of Methanoregula boonei 6A8 reveals adaptations to oligotrophic peatland environments.</title>
        <authorList>
            <person name="Braeuer S."/>
            <person name="Cadillo-Quiroz H."/>
            <person name="Kyrpides N."/>
            <person name="Woyke T."/>
            <person name="Goodwin L."/>
            <person name="Detter C."/>
            <person name="Podell S."/>
            <person name="Yavitt J.B."/>
            <person name="Zinder S.H."/>
        </authorList>
    </citation>
    <scope>NUCLEOTIDE SEQUENCE [LARGE SCALE GENOMIC DNA]</scope>
    <source>
        <strain evidence="3">DSM 21154 / JCM 14090 / 6A8</strain>
    </source>
</reference>
<dbReference type="Proteomes" id="UP000002408">
    <property type="component" value="Chromosome"/>
</dbReference>
<dbReference type="NCBIfam" id="NF011470">
    <property type="entry name" value="PRK14887.1"/>
    <property type="match status" value="1"/>
</dbReference>
<evidence type="ECO:0000256" key="1">
    <source>
        <dbReference type="ARBA" id="ARBA00007073"/>
    </source>
</evidence>
<dbReference type="InterPro" id="IPR015419">
    <property type="entry name" value="CTAG/Pcc1"/>
</dbReference>
<dbReference type="GeneID" id="5411452"/>
<proteinExistence type="inferred from homology"/>
<protein>
    <recommendedName>
        <fullName evidence="4">Transcription factor Pcc1</fullName>
    </recommendedName>
</protein>
<dbReference type="Gene3D" id="3.30.310.50">
    <property type="entry name" value="Alpha-D-phosphohexomutase, C-terminal domain"/>
    <property type="match status" value="1"/>
</dbReference>
<gene>
    <name evidence="2" type="ordered locus">Mboo_1818</name>
</gene>
<dbReference type="EMBL" id="CP000780">
    <property type="protein sequence ID" value="ABS56334.1"/>
    <property type="molecule type" value="Genomic_DNA"/>
</dbReference>
<evidence type="ECO:0000313" key="2">
    <source>
        <dbReference type="EMBL" id="ABS56334.1"/>
    </source>
</evidence>
<sequence>MPAREPAVPFFIPFVVYLSEVFKVPPHDALFRFTTVHADRIYRSLLPELKDEVNPRSVATCWVEEANTLVLRIEAQDLAALRAALNMFLRLVSIAEEMQQIA</sequence>
<dbReference type="RefSeq" id="WP_012107385.1">
    <property type="nucleotide sequence ID" value="NC_009712.1"/>
</dbReference>
<dbReference type="HOGENOM" id="CLU_170076_2_0_2"/>
<evidence type="ECO:0000313" key="3">
    <source>
        <dbReference type="Proteomes" id="UP000002408"/>
    </source>
</evidence>
<dbReference type="AlphaFoldDB" id="A7I9C3"/>
<evidence type="ECO:0008006" key="4">
    <source>
        <dbReference type="Google" id="ProtNLM"/>
    </source>
</evidence>
<accession>A7I9C3</accession>
<organism evidence="2 3">
    <name type="scientific">Methanoregula boonei (strain DSM 21154 / JCM 14090 / 6A8)</name>
    <dbReference type="NCBI Taxonomy" id="456442"/>
    <lineage>
        <taxon>Archaea</taxon>
        <taxon>Methanobacteriati</taxon>
        <taxon>Methanobacteriota</taxon>
        <taxon>Stenosarchaea group</taxon>
        <taxon>Methanomicrobia</taxon>
        <taxon>Methanomicrobiales</taxon>
        <taxon>Methanoregulaceae</taxon>
        <taxon>Methanoregula</taxon>
    </lineage>
</organism>
<dbReference type="Pfam" id="PF09341">
    <property type="entry name" value="Pcc1"/>
    <property type="match status" value="1"/>
</dbReference>
<dbReference type="STRING" id="456442.Mboo_1818"/>
<keyword evidence="3" id="KW-1185">Reference proteome</keyword>
<dbReference type="eggNOG" id="arCOG04414">
    <property type="taxonomic scope" value="Archaea"/>
</dbReference>